<dbReference type="Gene3D" id="1.10.10.10">
    <property type="entry name" value="Winged helix-like DNA-binding domain superfamily/Winged helix DNA-binding domain"/>
    <property type="match status" value="1"/>
</dbReference>
<dbReference type="NCBIfam" id="TIGR02937">
    <property type="entry name" value="sigma70-ECF"/>
    <property type="match status" value="1"/>
</dbReference>
<proteinExistence type="inferred from homology"/>
<evidence type="ECO:0000313" key="9">
    <source>
        <dbReference type="EMBL" id="PPQ33472.1"/>
    </source>
</evidence>
<dbReference type="Pfam" id="PF04542">
    <property type="entry name" value="Sigma70_r2"/>
    <property type="match status" value="1"/>
</dbReference>
<dbReference type="InterPro" id="IPR036388">
    <property type="entry name" value="WH-like_DNA-bd_sf"/>
</dbReference>
<dbReference type="GO" id="GO:0016987">
    <property type="term" value="F:sigma factor activity"/>
    <property type="evidence" value="ECO:0007669"/>
    <property type="project" value="UniProtKB-KW"/>
</dbReference>
<dbReference type="GO" id="GO:0003677">
    <property type="term" value="F:DNA binding"/>
    <property type="evidence" value="ECO:0007669"/>
    <property type="project" value="UniProtKB-KW"/>
</dbReference>
<dbReference type="InterPro" id="IPR013325">
    <property type="entry name" value="RNA_pol_sigma_r2"/>
</dbReference>
<dbReference type="SUPFAM" id="SSF88659">
    <property type="entry name" value="Sigma3 and sigma4 domains of RNA polymerase sigma factors"/>
    <property type="match status" value="1"/>
</dbReference>
<dbReference type="InterPro" id="IPR007627">
    <property type="entry name" value="RNA_pol_sigma70_r2"/>
</dbReference>
<dbReference type="EMBL" id="NHRY01000144">
    <property type="protein sequence ID" value="PPQ33472.1"/>
    <property type="molecule type" value="Genomic_DNA"/>
</dbReference>
<evidence type="ECO:0000259" key="8">
    <source>
        <dbReference type="Pfam" id="PF08281"/>
    </source>
</evidence>
<dbReference type="RefSeq" id="WP_104519495.1">
    <property type="nucleotide sequence ID" value="NZ_NHRY01000144.1"/>
</dbReference>
<protein>
    <recommendedName>
        <fullName evidence="11">RNA polymerase subunit sigma-24</fullName>
    </recommendedName>
</protein>
<feature type="domain" description="RNA polymerase sigma-70 region 2" evidence="7">
    <location>
        <begin position="28"/>
        <end position="96"/>
    </location>
</feature>
<dbReference type="PANTHER" id="PTHR43133">
    <property type="entry name" value="RNA POLYMERASE ECF-TYPE SIGMA FACTO"/>
    <property type="match status" value="1"/>
</dbReference>
<keyword evidence="3" id="KW-0731">Sigma factor</keyword>
<evidence type="ECO:0000256" key="4">
    <source>
        <dbReference type="ARBA" id="ARBA00023125"/>
    </source>
</evidence>
<evidence type="ECO:0000256" key="5">
    <source>
        <dbReference type="ARBA" id="ARBA00023163"/>
    </source>
</evidence>
<accession>A0A2S6NFR6</accession>
<dbReference type="Proteomes" id="UP000239724">
    <property type="component" value="Unassembled WGS sequence"/>
</dbReference>
<evidence type="ECO:0000256" key="6">
    <source>
        <dbReference type="SAM" id="MobiDB-lite"/>
    </source>
</evidence>
<feature type="domain" description="RNA polymerase sigma factor 70 region 4 type 2" evidence="8">
    <location>
        <begin position="125"/>
        <end position="176"/>
    </location>
</feature>
<dbReference type="InterPro" id="IPR014284">
    <property type="entry name" value="RNA_pol_sigma-70_dom"/>
</dbReference>
<keyword evidence="10" id="KW-1185">Reference proteome</keyword>
<comment type="similarity">
    <text evidence="1">Belongs to the sigma-70 factor family. ECF subfamily.</text>
</comment>
<evidence type="ECO:0000259" key="7">
    <source>
        <dbReference type="Pfam" id="PF04542"/>
    </source>
</evidence>
<comment type="caution">
    <text evidence="9">The sequence shown here is derived from an EMBL/GenBank/DDBJ whole genome shotgun (WGS) entry which is preliminary data.</text>
</comment>
<evidence type="ECO:0000313" key="10">
    <source>
        <dbReference type="Proteomes" id="UP000239724"/>
    </source>
</evidence>
<feature type="region of interest" description="Disordered" evidence="6">
    <location>
        <begin position="94"/>
        <end position="118"/>
    </location>
</feature>
<name>A0A2S6NFR6_RHOGL</name>
<organism evidence="9 10">
    <name type="scientific">Rhodopila globiformis</name>
    <name type="common">Rhodopseudomonas globiformis</name>
    <dbReference type="NCBI Taxonomy" id="1071"/>
    <lineage>
        <taxon>Bacteria</taxon>
        <taxon>Pseudomonadati</taxon>
        <taxon>Pseudomonadota</taxon>
        <taxon>Alphaproteobacteria</taxon>
        <taxon>Acetobacterales</taxon>
        <taxon>Acetobacteraceae</taxon>
        <taxon>Rhodopila</taxon>
    </lineage>
</organism>
<keyword evidence="4" id="KW-0238">DNA-binding</keyword>
<dbReference type="Gene3D" id="1.10.1740.10">
    <property type="match status" value="1"/>
</dbReference>
<gene>
    <name evidence="9" type="ORF">CCS01_14160</name>
</gene>
<dbReference type="InterPro" id="IPR039425">
    <property type="entry name" value="RNA_pol_sigma-70-like"/>
</dbReference>
<dbReference type="PANTHER" id="PTHR43133:SF8">
    <property type="entry name" value="RNA POLYMERASE SIGMA FACTOR HI_1459-RELATED"/>
    <property type="match status" value="1"/>
</dbReference>
<sequence>MTIDERDASDEELIRRVAGGDRVAFSSLVERYRGPLIRLAYGIVRNRSEAEDIVQETFIRIWTRAGDWDAARGTRFAAWVSRIATNLAIDQQRRQQTDSLDDAADAVAPGPDTEAHSMASEIQHRIERALGALPERQRTAFALCQFADLSNAEAAASMGVGIGTLEQLLVRARRRLRAELADLLEA</sequence>
<dbReference type="InterPro" id="IPR013249">
    <property type="entry name" value="RNA_pol_sigma70_r4_t2"/>
</dbReference>
<dbReference type="OrthoDB" id="9780326at2"/>
<keyword evidence="5" id="KW-0804">Transcription</keyword>
<dbReference type="GO" id="GO:0006352">
    <property type="term" value="P:DNA-templated transcription initiation"/>
    <property type="evidence" value="ECO:0007669"/>
    <property type="project" value="InterPro"/>
</dbReference>
<evidence type="ECO:0000256" key="3">
    <source>
        <dbReference type="ARBA" id="ARBA00023082"/>
    </source>
</evidence>
<dbReference type="Pfam" id="PF08281">
    <property type="entry name" value="Sigma70_r4_2"/>
    <property type="match status" value="1"/>
</dbReference>
<dbReference type="SUPFAM" id="SSF88946">
    <property type="entry name" value="Sigma2 domain of RNA polymerase sigma factors"/>
    <property type="match status" value="1"/>
</dbReference>
<keyword evidence="2" id="KW-0805">Transcription regulation</keyword>
<evidence type="ECO:0000256" key="2">
    <source>
        <dbReference type="ARBA" id="ARBA00023015"/>
    </source>
</evidence>
<dbReference type="InterPro" id="IPR013324">
    <property type="entry name" value="RNA_pol_sigma_r3/r4-like"/>
</dbReference>
<reference evidence="9 10" key="1">
    <citation type="journal article" date="2018" name="Arch. Microbiol.">
        <title>New insights into the metabolic potential of the phototrophic purple bacterium Rhodopila globiformis DSM 161(T) from its draft genome sequence and evidence for a vanadium-dependent nitrogenase.</title>
        <authorList>
            <person name="Imhoff J.F."/>
            <person name="Rahn T."/>
            <person name="Kunzel S."/>
            <person name="Neulinger S.C."/>
        </authorList>
    </citation>
    <scope>NUCLEOTIDE SEQUENCE [LARGE SCALE GENOMIC DNA]</scope>
    <source>
        <strain evidence="9 10">DSM 161</strain>
    </source>
</reference>
<evidence type="ECO:0008006" key="11">
    <source>
        <dbReference type="Google" id="ProtNLM"/>
    </source>
</evidence>
<dbReference type="AlphaFoldDB" id="A0A2S6NFR6"/>
<evidence type="ECO:0000256" key="1">
    <source>
        <dbReference type="ARBA" id="ARBA00010641"/>
    </source>
</evidence>